<feature type="domain" description="ABC-2 type transporter transmembrane" evidence="7">
    <location>
        <begin position="13"/>
        <end position="195"/>
    </location>
</feature>
<dbReference type="Proteomes" id="UP000051733">
    <property type="component" value="Unassembled WGS sequence"/>
</dbReference>
<keyword evidence="5" id="KW-0175">Coiled coil</keyword>
<dbReference type="InterPro" id="IPR051328">
    <property type="entry name" value="T7SS_ABC-Transporter"/>
</dbReference>
<comment type="subcellular location">
    <subcellularLocation>
        <location evidence="1">Membrane</location>
        <topology evidence="1">Multi-pass membrane protein</topology>
    </subcellularLocation>
</comment>
<evidence type="ECO:0000259" key="7">
    <source>
        <dbReference type="Pfam" id="PF12698"/>
    </source>
</evidence>
<gene>
    <name evidence="8" type="ORF">FC26_GL000274</name>
</gene>
<dbReference type="GO" id="GO:0140359">
    <property type="term" value="F:ABC-type transporter activity"/>
    <property type="evidence" value="ECO:0007669"/>
    <property type="project" value="InterPro"/>
</dbReference>
<feature type="transmembrane region" description="Helical" evidence="6">
    <location>
        <begin position="753"/>
        <end position="773"/>
    </location>
</feature>
<name>A0A0R2A131_9LACO</name>
<sequence length="887" mass="94364">MIKTEWRYMLQHKFLIVALCVVVLIPSIYAVTFLKSMWDPYGKLADLPVAVVNHDHAVTYQHRRLAVGKQLTQNLKKSQNMDFQIVKSADQAHRGLKNGQYYMVVTIPANFSAHATTLLDQHPQQMVLHYDTSAGHNYVAAKMTSAAATKIQTQINREITRTYAKSLFASIKKLDRGMQSAGNGSQKVTNEIVKLQTGSQTMTTNLAKLAQSSLTLATGSRQVTTGIQQYVGGVQQAQAGTGQLVTGLDQLLAKTAQLQTGSEQLRNGAASLKSGVNQYVGAATQLDTGTQQLNTGVQNLNTNVTSLSQNIGQLNQGTATLTTGLQQLANRSQTLSTAIQQLATNQGQSMTTTQKQLTQLSQELAQLNDQSQQVQQVKTALTKLQAAVTTLNQQQSQSTSLAQRVAQTADAQQLTASQKQAMVAVVSDNQQSTTDTTAITSAMAALNVAINDLTATATVNTTAVTANIAQIKQSQNTTAQQLNQLATGATNLNDGLSTAAQRMQTVHTGTTTLAQTIPTLIAGIGQLADGSQTLATKTHQFAQSGTQLSSGAQKLSASMTGLTAKLPAFVNGVGQLTTGSHTLASGLTQLVTQGGRLLTGAQQVSVGNQTLASGAGQLATGSQTLGAGITQLGQGSAQLTTSLQSAARKAHLTTNAQTNRQVASPVKTTHTELDRVANNGTGMAPYMVSVSLFVGALALNLLFDLYSPRKYPKTAWSWMISKFSIWGPFAVGEALIVYGLLCGIDGLNPVHQAATLGIMMLSALSSMALVTWLNLVFGRIGAFFSMVLLVLQLSGSAGTYPIQLSNHFFKMIHPYLPMTYSVNGLRKTLMIGSSAIPEATILTAILVGLLILILLFYSRRHARLKAIDFDDPDAVKATQGRLTSRMQ</sequence>
<evidence type="ECO:0000313" key="9">
    <source>
        <dbReference type="Proteomes" id="UP000051733"/>
    </source>
</evidence>
<feature type="transmembrane region" description="Helical" evidence="6">
    <location>
        <begin position="839"/>
        <end position="857"/>
    </location>
</feature>
<dbReference type="EMBL" id="AYYY01000061">
    <property type="protein sequence ID" value="KRM60792.1"/>
    <property type="molecule type" value="Genomic_DNA"/>
</dbReference>
<organism evidence="8 9">
    <name type="scientific">Paucilactobacillus vaccinostercus DSM 20634</name>
    <dbReference type="NCBI Taxonomy" id="1423813"/>
    <lineage>
        <taxon>Bacteria</taxon>
        <taxon>Bacillati</taxon>
        <taxon>Bacillota</taxon>
        <taxon>Bacilli</taxon>
        <taxon>Lactobacillales</taxon>
        <taxon>Lactobacillaceae</taxon>
        <taxon>Paucilactobacillus</taxon>
    </lineage>
</organism>
<keyword evidence="4 6" id="KW-0472">Membrane</keyword>
<protein>
    <recommendedName>
        <fullName evidence="7">ABC-2 type transporter transmembrane domain-containing protein</fullName>
    </recommendedName>
</protein>
<dbReference type="OrthoDB" id="9811483at2"/>
<dbReference type="RefSeq" id="WP_057780037.1">
    <property type="nucleotide sequence ID" value="NZ_AYYY01000061.1"/>
</dbReference>
<keyword evidence="3 6" id="KW-1133">Transmembrane helix</keyword>
<feature type="coiled-coil region" evidence="5">
    <location>
        <begin position="325"/>
        <end position="394"/>
    </location>
</feature>
<dbReference type="InterPro" id="IPR013525">
    <property type="entry name" value="ABC2_TM"/>
</dbReference>
<dbReference type="InterPro" id="IPR017500">
    <property type="entry name" value="Phage_infect_YhgE_N"/>
</dbReference>
<comment type="caution">
    <text evidence="8">The sequence shown here is derived from an EMBL/GenBank/DDBJ whole genome shotgun (WGS) entry which is preliminary data.</text>
</comment>
<proteinExistence type="predicted"/>
<feature type="transmembrane region" description="Helical" evidence="6">
    <location>
        <begin position="683"/>
        <end position="703"/>
    </location>
</feature>
<dbReference type="InterPro" id="IPR023908">
    <property type="entry name" value="xxxLxxG_rpt"/>
</dbReference>
<evidence type="ECO:0000256" key="1">
    <source>
        <dbReference type="ARBA" id="ARBA00004141"/>
    </source>
</evidence>
<dbReference type="PANTHER" id="PTHR43077">
    <property type="entry name" value="TRANSPORT PERMEASE YVFS-RELATED"/>
    <property type="match status" value="1"/>
</dbReference>
<dbReference type="AlphaFoldDB" id="A0A0R2A131"/>
<reference evidence="8 9" key="1">
    <citation type="journal article" date="2015" name="Genome Announc.">
        <title>Expanding the biotechnology potential of lactobacilli through comparative genomics of 213 strains and associated genera.</title>
        <authorList>
            <person name="Sun Z."/>
            <person name="Harris H.M."/>
            <person name="McCann A."/>
            <person name="Guo C."/>
            <person name="Argimon S."/>
            <person name="Zhang W."/>
            <person name="Yang X."/>
            <person name="Jeffery I.B."/>
            <person name="Cooney J.C."/>
            <person name="Kagawa T.F."/>
            <person name="Liu W."/>
            <person name="Song Y."/>
            <person name="Salvetti E."/>
            <person name="Wrobel A."/>
            <person name="Rasinkangas P."/>
            <person name="Parkhill J."/>
            <person name="Rea M.C."/>
            <person name="O'Sullivan O."/>
            <person name="Ritari J."/>
            <person name="Douillard F.P."/>
            <person name="Paul Ross R."/>
            <person name="Yang R."/>
            <person name="Briner A.E."/>
            <person name="Felis G.E."/>
            <person name="de Vos W.M."/>
            <person name="Barrangou R."/>
            <person name="Klaenhammer T.R."/>
            <person name="Caufield P.W."/>
            <person name="Cui Y."/>
            <person name="Zhang H."/>
            <person name="O'Toole P.W."/>
        </authorList>
    </citation>
    <scope>NUCLEOTIDE SEQUENCE [LARGE SCALE GENOMIC DNA]</scope>
    <source>
        <strain evidence="8 9">DSM 20634</strain>
    </source>
</reference>
<dbReference type="Pfam" id="PF12698">
    <property type="entry name" value="ABC2_membrane_3"/>
    <property type="match status" value="1"/>
</dbReference>
<dbReference type="STRING" id="1423813.FC26_GL000274"/>
<accession>A0A0R2A131</accession>
<evidence type="ECO:0000256" key="4">
    <source>
        <dbReference type="ARBA" id="ARBA00023136"/>
    </source>
</evidence>
<evidence type="ECO:0000256" key="2">
    <source>
        <dbReference type="ARBA" id="ARBA00022692"/>
    </source>
</evidence>
<dbReference type="NCBIfam" id="TIGR03057">
    <property type="entry name" value="xxxLxxG_by_4"/>
    <property type="match status" value="2"/>
</dbReference>
<keyword evidence="9" id="KW-1185">Reference proteome</keyword>
<dbReference type="GO" id="GO:0016020">
    <property type="term" value="C:membrane"/>
    <property type="evidence" value="ECO:0007669"/>
    <property type="project" value="UniProtKB-SubCell"/>
</dbReference>
<evidence type="ECO:0000256" key="6">
    <source>
        <dbReference type="SAM" id="Phobius"/>
    </source>
</evidence>
<dbReference type="PANTHER" id="PTHR43077:SF5">
    <property type="entry name" value="PHAGE INFECTION PROTEIN"/>
    <property type="match status" value="1"/>
</dbReference>
<dbReference type="Gene3D" id="3.40.1710.10">
    <property type="entry name" value="abc type-2 transporter like domain"/>
    <property type="match status" value="1"/>
</dbReference>
<dbReference type="NCBIfam" id="TIGR03062">
    <property type="entry name" value="pip_yhgE_Cterm"/>
    <property type="match status" value="1"/>
</dbReference>
<evidence type="ECO:0000256" key="3">
    <source>
        <dbReference type="ARBA" id="ARBA00022989"/>
    </source>
</evidence>
<evidence type="ECO:0000256" key="5">
    <source>
        <dbReference type="SAM" id="Coils"/>
    </source>
</evidence>
<dbReference type="NCBIfam" id="TIGR03061">
    <property type="entry name" value="pip_yhgE_Nterm"/>
    <property type="match status" value="1"/>
</dbReference>
<dbReference type="PATRIC" id="fig|1423813.3.peg.283"/>
<feature type="transmembrane region" description="Helical" evidence="6">
    <location>
        <begin position="723"/>
        <end position="741"/>
    </location>
</feature>
<keyword evidence="2 6" id="KW-0812">Transmembrane</keyword>
<dbReference type="InterPro" id="IPR017501">
    <property type="entry name" value="Phage_infect_YhgE_C"/>
</dbReference>
<feature type="transmembrane region" description="Helical" evidence="6">
    <location>
        <begin position="780"/>
        <end position="802"/>
    </location>
</feature>
<dbReference type="Gene3D" id="1.10.287.950">
    <property type="entry name" value="Methyl-accepting chemotaxis protein"/>
    <property type="match status" value="1"/>
</dbReference>
<evidence type="ECO:0000313" key="8">
    <source>
        <dbReference type="EMBL" id="KRM60792.1"/>
    </source>
</evidence>